<dbReference type="InterPro" id="IPR050973">
    <property type="entry name" value="H3K9_Histone-Lys_N-MTase"/>
</dbReference>
<dbReference type="Pfam" id="PF05033">
    <property type="entry name" value="Pre-SET"/>
    <property type="match status" value="1"/>
</dbReference>
<comment type="subcellular location">
    <subcellularLocation>
        <location evidence="1">Chromosome</location>
    </subcellularLocation>
</comment>
<dbReference type="InterPro" id="IPR046341">
    <property type="entry name" value="SET_dom_sf"/>
</dbReference>
<dbReference type="Gene3D" id="2.170.270.10">
    <property type="entry name" value="SET domain"/>
    <property type="match status" value="1"/>
</dbReference>
<keyword evidence="7" id="KW-0479">Metal-binding</keyword>
<evidence type="ECO:0000256" key="6">
    <source>
        <dbReference type="ARBA" id="ARBA00022691"/>
    </source>
</evidence>
<comment type="caution">
    <text evidence="12">The sequence shown here is derived from an EMBL/GenBank/DDBJ whole genome shotgun (WGS) entry which is preliminary data.</text>
</comment>
<evidence type="ECO:0000256" key="9">
    <source>
        <dbReference type="SAM" id="MobiDB-lite"/>
    </source>
</evidence>
<dbReference type="InterPro" id="IPR016197">
    <property type="entry name" value="Chromo-like_dom_sf"/>
</dbReference>
<feature type="region of interest" description="Disordered" evidence="9">
    <location>
        <begin position="79"/>
        <end position="130"/>
    </location>
</feature>
<dbReference type="SMART" id="SM00508">
    <property type="entry name" value="PostSET"/>
    <property type="match status" value="1"/>
</dbReference>
<keyword evidence="6" id="KW-0949">S-adenosyl-L-methionine</keyword>
<dbReference type="PROSITE" id="PS50868">
    <property type="entry name" value="POST_SET"/>
    <property type="match status" value="1"/>
</dbReference>
<feature type="compositionally biased region" description="Polar residues" evidence="9">
    <location>
        <begin position="115"/>
        <end position="130"/>
    </location>
</feature>
<keyword evidence="4" id="KW-0489">Methyltransferase</keyword>
<accession>A0A9P6KVM9</accession>
<gene>
    <name evidence="12" type="ORF">PMIN01_00141</name>
</gene>
<keyword evidence="3" id="KW-0158">Chromosome</keyword>
<evidence type="ECO:0000256" key="7">
    <source>
        <dbReference type="ARBA" id="ARBA00022723"/>
    </source>
</evidence>
<dbReference type="PANTHER" id="PTHR46223:SF3">
    <property type="entry name" value="HISTONE-LYSINE N-METHYLTRANSFERASE SET-23"/>
    <property type="match status" value="1"/>
</dbReference>
<dbReference type="GO" id="GO:0042054">
    <property type="term" value="F:histone methyltransferase activity"/>
    <property type="evidence" value="ECO:0007669"/>
    <property type="project" value="InterPro"/>
</dbReference>
<keyword evidence="8" id="KW-0862">Zinc</keyword>
<dbReference type="GO" id="GO:0005634">
    <property type="term" value="C:nucleus"/>
    <property type="evidence" value="ECO:0007669"/>
    <property type="project" value="InterPro"/>
</dbReference>
<evidence type="ECO:0000313" key="13">
    <source>
        <dbReference type="Proteomes" id="UP000756921"/>
    </source>
</evidence>
<dbReference type="SUPFAM" id="SSF54160">
    <property type="entry name" value="Chromo domain-like"/>
    <property type="match status" value="1"/>
</dbReference>
<dbReference type="GO" id="GO:0032259">
    <property type="term" value="P:methylation"/>
    <property type="evidence" value="ECO:0007669"/>
    <property type="project" value="UniProtKB-KW"/>
</dbReference>
<dbReference type="GO" id="GO:0005694">
    <property type="term" value="C:chromosome"/>
    <property type="evidence" value="ECO:0007669"/>
    <property type="project" value="UniProtKB-SubCell"/>
</dbReference>
<dbReference type="SUPFAM" id="SSF82199">
    <property type="entry name" value="SET domain"/>
    <property type="match status" value="1"/>
</dbReference>
<feature type="compositionally biased region" description="Basic and acidic residues" evidence="9">
    <location>
        <begin position="98"/>
        <end position="113"/>
    </location>
</feature>
<evidence type="ECO:0000256" key="1">
    <source>
        <dbReference type="ARBA" id="ARBA00004286"/>
    </source>
</evidence>
<sequence>MSSMVVIPTTGGATQRVRVDKVHSIVSNRVKDREEQFLVRWKSDSITPPFSWHSIRELARCLEVMQDYITIREKPGNNLISSASVPSKKRKSPNIGLENERRASPYDRRHGLESRTPSATRSRTISSLSTAPTSDATANVYNGVMDTDENGFIFCRSAHGQGIAFLDVQGFQTDEMLRVARISKIETANILIRAEYIRRLSKVAGKKIHLVNVYDYTTPSLRFQYIPEYILREGVFRADLDTQEGCQQCSPRMGRNIGCEYTKKCGCLEYAAVDTNRITTEEMKHKYEHALATGGSTLGFPKKFPYFTDGTKRQRTGTLVPFYLDSRRPIYECNDNCRCGPYCRNKNVQFGRQVELEIFKTGSSRGWGLRCKEDLFMGQFVDTYRGEVITDAEATRREQAGGQLKASYLYSLDKHQESEGLAQEDIYVVDGEFMGGPSKFMNHSCAPNCRQYTVSYNKHDNRIYDLAFFAIRDITAGEELTFDYLDKEEAPEGEEEAPEGAVPCLCGAEKCRKWLWQ</sequence>
<evidence type="ECO:0000256" key="2">
    <source>
        <dbReference type="ARBA" id="ARBA00011353"/>
    </source>
</evidence>
<dbReference type="InterPro" id="IPR007728">
    <property type="entry name" value="Pre-SET_dom"/>
</dbReference>
<dbReference type="Proteomes" id="UP000756921">
    <property type="component" value="Unassembled WGS sequence"/>
</dbReference>
<keyword evidence="13" id="KW-1185">Reference proteome</keyword>
<comment type="subunit">
    <text evidence="2">Component of the NuA4 histone acetyltransferase complex.</text>
</comment>
<organism evidence="12 13">
    <name type="scientific">Paraphaeosphaeria minitans</name>
    <dbReference type="NCBI Taxonomy" id="565426"/>
    <lineage>
        <taxon>Eukaryota</taxon>
        <taxon>Fungi</taxon>
        <taxon>Dikarya</taxon>
        <taxon>Ascomycota</taxon>
        <taxon>Pezizomycotina</taxon>
        <taxon>Dothideomycetes</taxon>
        <taxon>Pleosporomycetidae</taxon>
        <taxon>Pleosporales</taxon>
        <taxon>Massarineae</taxon>
        <taxon>Didymosphaeriaceae</taxon>
        <taxon>Paraphaeosphaeria</taxon>
    </lineage>
</organism>
<evidence type="ECO:0000259" key="10">
    <source>
        <dbReference type="PROSITE" id="PS50280"/>
    </source>
</evidence>
<reference evidence="12" key="1">
    <citation type="journal article" date="2020" name="Mol. Plant Microbe Interact.">
        <title>Genome Sequence of the Biocontrol Agent Coniothyrium minitans strain Conio (IMI 134523).</title>
        <authorList>
            <person name="Patel D."/>
            <person name="Shittu T.A."/>
            <person name="Baroncelli R."/>
            <person name="Muthumeenakshi S."/>
            <person name="Osborne T.H."/>
            <person name="Janganan T.K."/>
            <person name="Sreenivasaprasad S."/>
        </authorList>
    </citation>
    <scope>NUCLEOTIDE SEQUENCE</scope>
    <source>
        <strain evidence="12">Conio</strain>
    </source>
</reference>
<evidence type="ECO:0000313" key="12">
    <source>
        <dbReference type="EMBL" id="KAF9740602.1"/>
    </source>
</evidence>
<dbReference type="SMART" id="SM00468">
    <property type="entry name" value="PreSET"/>
    <property type="match status" value="1"/>
</dbReference>
<name>A0A9P6KVM9_9PLEO</name>
<evidence type="ECO:0000256" key="4">
    <source>
        <dbReference type="ARBA" id="ARBA00022603"/>
    </source>
</evidence>
<evidence type="ECO:0000256" key="5">
    <source>
        <dbReference type="ARBA" id="ARBA00022679"/>
    </source>
</evidence>
<dbReference type="PANTHER" id="PTHR46223">
    <property type="entry name" value="HISTONE-LYSINE N-METHYLTRANSFERASE SUV39H"/>
    <property type="match status" value="1"/>
</dbReference>
<dbReference type="EMBL" id="WJXW01000001">
    <property type="protein sequence ID" value="KAF9740602.1"/>
    <property type="molecule type" value="Genomic_DNA"/>
</dbReference>
<dbReference type="Pfam" id="PF00856">
    <property type="entry name" value="SET"/>
    <property type="match status" value="1"/>
</dbReference>
<feature type="domain" description="Post-SET" evidence="11">
    <location>
        <begin position="500"/>
        <end position="516"/>
    </location>
</feature>
<feature type="domain" description="SET" evidence="10">
    <location>
        <begin position="354"/>
        <end position="485"/>
    </location>
</feature>
<evidence type="ECO:0000259" key="11">
    <source>
        <dbReference type="PROSITE" id="PS50868"/>
    </source>
</evidence>
<dbReference type="GO" id="GO:0008270">
    <property type="term" value="F:zinc ion binding"/>
    <property type="evidence" value="ECO:0007669"/>
    <property type="project" value="InterPro"/>
</dbReference>
<proteinExistence type="predicted"/>
<keyword evidence="5" id="KW-0808">Transferase</keyword>
<protein>
    <submittedName>
        <fullName evidence="12">Histone-lysine N-methyltransferase, H3 lysine-9 specific dim-5</fullName>
    </submittedName>
</protein>
<dbReference type="OrthoDB" id="308383at2759"/>
<evidence type="ECO:0000256" key="8">
    <source>
        <dbReference type="ARBA" id="ARBA00022833"/>
    </source>
</evidence>
<dbReference type="PROSITE" id="PS50280">
    <property type="entry name" value="SET"/>
    <property type="match status" value="1"/>
</dbReference>
<dbReference type="InterPro" id="IPR003616">
    <property type="entry name" value="Post-SET_dom"/>
</dbReference>
<dbReference type="AlphaFoldDB" id="A0A9P6KVM9"/>
<dbReference type="SMART" id="SM00317">
    <property type="entry name" value="SET"/>
    <property type="match status" value="1"/>
</dbReference>
<evidence type="ECO:0000256" key="3">
    <source>
        <dbReference type="ARBA" id="ARBA00022454"/>
    </source>
</evidence>
<dbReference type="InterPro" id="IPR001214">
    <property type="entry name" value="SET_dom"/>
</dbReference>